<keyword evidence="4 8" id="KW-1003">Cell membrane</keyword>
<sequence>MDRIISVIFRIITFFVVLIIFLLIFKIIFDGARYFSVDFFTKYPTDGMTTGGIFPAILGSLYIVLLSIVFSVPLGIFTGIFLSEYKDSKLSKIVDLAVTSLSGLPSIVFGLFGYALFSIALGFGTSILSASLTLSLMALPVISSSTKEALLSLPVELKESAYSLGAKKNEVIFKVLIPAVKTNILTASLIGFGRTIGETAPVLVTGAVFYSTSLPKSIFSPVMTLPTHIYYLVAAYGKDSVWMASASSSALLIFVLVLYLIAFKVGGMRK</sequence>
<dbReference type="InterPro" id="IPR035906">
    <property type="entry name" value="MetI-like_sf"/>
</dbReference>
<dbReference type="SUPFAM" id="SSF161098">
    <property type="entry name" value="MetI-like"/>
    <property type="match status" value="1"/>
</dbReference>
<evidence type="ECO:0000313" key="10">
    <source>
        <dbReference type="EMBL" id="APT74689.1"/>
    </source>
</evidence>
<keyword evidence="7 8" id="KW-0472">Membrane</keyword>
<dbReference type="PANTHER" id="PTHR43470:SF3">
    <property type="entry name" value="PHOSPHATE TRANSPORT SYSTEM PERMEASE PROTEIN PSTA-RELATED"/>
    <property type="match status" value="1"/>
</dbReference>
<comment type="similarity">
    <text evidence="2 8">Belongs to the binding-protein-dependent transport system permease family. CysTW subfamily.</text>
</comment>
<dbReference type="InterPro" id="IPR005672">
    <property type="entry name" value="Phosphate_PstA"/>
</dbReference>
<feature type="transmembrane region" description="Helical" evidence="8">
    <location>
        <begin position="7"/>
        <end position="29"/>
    </location>
</feature>
<gene>
    <name evidence="10" type="ORF">BW47_09605</name>
</gene>
<dbReference type="InterPro" id="IPR000515">
    <property type="entry name" value="MetI-like"/>
</dbReference>
<keyword evidence="3" id="KW-0813">Transport</keyword>
<dbReference type="Gene3D" id="1.10.3720.10">
    <property type="entry name" value="MetI-like"/>
    <property type="match status" value="1"/>
</dbReference>
<evidence type="ECO:0000256" key="1">
    <source>
        <dbReference type="ARBA" id="ARBA00004651"/>
    </source>
</evidence>
<dbReference type="PANTHER" id="PTHR43470">
    <property type="entry name" value="PHOSPHATE TRANSPORT SYSTEM PERMEASE PROTEIN PSTA-RELATED"/>
    <property type="match status" value="1"/>
</dbReference>
<evidence type="ECO:0000256" key="5">
    <source>
        <dbReference type="ARBA" id="ARBA00022692"/>
    </source>
</evidence>
<evidence type="ECO:0000256" key="2">
    <source>
        <dbReference type="ARBA" id="ARBA00007069"/>
    </source>
</evidence>
<keyword evidence="5 8" id="KW-0812">Transmembrane</keyword>
<keyword evidence="11" id="KW-1185">Reference proteome</keyword>
<dbReference type="NCBIfam" id="TIGR00974">
    <property type="entry name" value="3a0107s02c"/>
    <property type="match status" value="1"/>
</dbReference>
<dbReference type="PROSITE" id="PS50928">
    <property type="entry name" value="ABC_TM1"/>
    <property type="match status" value="1"/>
</dbReference>
<feature type="transmembrane region" description="Helical" evidence="8">
    <location>
        <begin position="242"/>
        <end position="262"/>
    </location>
</feature>
<evidence type="ECO:0000256" key="8">
    <source>
        <dbReference type="RuleBase" id="RU363043"/>
    </source>
</evidence>
<dbReference type="Proteomes" id="UP000185490">
    <property type="component" value="Chromosome"/>
</dbReference>
<evidence type="ECO:0000256" key="3">
    <source>
        <dbReference type="ARBA" id="ARBA00022448"/>
    </source>
</evidence>
<dbReference type="EMBL" id="CP007389">
    <property type="protein sequence ID" value="APT74689.1"/>
    <property type="molecule type" value="Genomic_DNA"/>
</dbReference>
<feature type="transmembrane region" description="Helical" evidence="8">
    <location>
        <begin position="94"/>
        <end position="117"/>
    </location>
</feature>
<feature type="domain" description="ABC transmembrane type-1" evidence="9">
    <location>
        <begin position="57"/>
        <end position="262"/>
    </location>
</feature>
<comment type="caution">
    <text evidence="8">Lacks conserved residue(s) required for the propagation of feature annotation.</text>
</comment>
<comment type="subcellular location">
    <subcellularLocation>
        <location evidence="1 8">Cell membrane</location>
        <topology evidence="1 8">Multi-pass membrane protein</topology>
    </subcellularLocation>
</comment>
<reference evidence="10 11" key="1">
    <citation type="submission" date="2014-02" db="EMBL/GenBank/DDBJ databases">
        <title>Diversity of Thermotogales isolates from hydrothermal vents.</title>
        <authorList>
            <person name="Haverkamp T.H.A."/>
            <person name="Lossouarn J."/>
            <person name="Geslin C."/>
            <person name="Nesbo C.L."/>
        </authorList>
    </citation>
    <scope>NUCLEOTIDE SEQUENCE [LARGE SCALE GENOMIC DNA]</scope>
    <source>
        <strain evidence="10 11">431</strain>
    </source>
</reference>
<name>A0ABN4UXE5_9BACT</name>
<evidence type="ECO:0000256" key="6">
    <source>
        <dbReference type="ARBA" id="ARBA00022989"/>
    </source>
</evidence>
<protein>
    <recommendedName>
        <fullName evidence="8">Phosphate transport system permease protein PstA</fullName>
    </recommendedName>
</protein>
<proteinExistence type="inferred from homology"/>
<accession>A0ABN4UXE5</accession>
<dbReference type="CDD" id="cd06261">
    <property type="entry name" value="TM_PBP2"/>
    <property type="match status" value="1"/>
</dbReference>
<feature type="transmembrane region" description="Helical" evidence="8">
    <location>
        <begin position="53"/>
        <end position="82"/>
    </location>
</feature>
<organism evidence="10 11">
    <name type="scientific">Thermosipho melanesiensis</name>
    <dbReference type="NCBI Taxonomy" id="46541"/>
    <lineage>
        <taxon>Bacteria</taxon>
        <taxon>Thermotogati</taxon>
        <taxon>Thermotogota</taxon>
        <taxon>Thermotogae</taxon>
        <taxon>Thermotogales</taxon>
        <taxon>Fervidobacteriaceae</taxon>
        <taxon>Thermosipho</taxon>
    </lineage>
</organism>
<dbReference type="RefSeq" id="WP_012058020.1">
    <property type="nucleotide sequence ID" value="NZ_CP007389.1"/>
</dbReference>
<evidence type="ECO:0000259" key="9">
    <source>
        <dbReference type="PROSITE" id="PS50928"/>
    </source>
</evidence>
<evidence type="ECO:0000313" key="11">
    <source>
        <dbReference type="Proteomes" id="UP000185490"/>
    </source>
</evidence>
<evidence type="ECO:0000256" key="7">
    <source>
        <dbReference type="ARBA" id="ARBA00023136"/>
    </source>
</evidence>
<evidence type="ECO:0000256" key="4">
    <source>
        <dbReference type="ARBA" id="ARBA00022475"/>
    </source>
</evidence>
<dbReference type="Pfam" id="PF00528">
    <property type="entry name" value="BPD_transp_1"/>
    <property type="match status" value="1"/>
</dbReference>
<keyword evidence="6 8" id="KW-1133">Transmembrane helix</keyword>